<evidence type="ECO:0000313" key="1">
    <source>
        <dbReference type="EMBL" id="MDE1464965.1"/>
    </source>
</evidence>
<name>A0ABT5UF01_9GAMM</name>
<keyword evidence="2" id="KW-1185">Reference proteome</keyword>
<dbReference type="SUPFAM" id="SSF109604">
    <property type="entry name" value="HD-domain/PDEase-like"/>
    <property type="match status" value="1"/>
</dbReference>
<organism evidence="1 2">
    <name type="scientific">Spartinivicinus poritis</name>
    <dbReference type="NCBI Taxonomy" id="2994640"/>
    <lineage>
        <taxon>Bacteria</taxon>
        <taxon>Pseudomonadati</taxon>
        <taxon>Pseudomonadota</taxon>
        <taxon>Gammaproteobacteria</taxon>
        <taxon>Oceanospirillales</taxon>
        <taxon>Zooshikellaceae</taxon>
        <taxon>Spartinivicinus</taxon>
    </lineage>
</organism>
<sequence>MNNNLLYDYWLSYTQPSHSKHTVVAEKALKKLVGQYRQPWRHYHTLKHIEQMLSLFQQYESSISSPPTVFFSICFHDYYYLPWRKNNEKRSAIKAIKELEKLHLGSLSHDVEHMILATEKHLPSADLFPINKTDTELLLDFDLAILGSQWVNYLHYCQQIRKEYWFVPQNKYQAGRKQILMNFLTRERLYFSEQFFAQLEQQARENIQREIQLLNQ</sequence>
<dbReference type="Proteomes" id="UP001528823">
    <property type="component" value="Unassembled WGS sequence"/>
</dbReference>
<dbReference type="PIRSF" id="PIRSF035170">
    <property type="entry name" value="HD_phosphohydro"/>
    <property type="match status" value="1"/>
</dbReference>
<protein>
    <recommendedName>
        <fullName evidence="3">Metal-dependent HD superfamily phosphohydrolase</fullName>
    </recommendedName>
</protein>
<evidence type="ECO:0000313" key="2">
    <source>
        <dbReference type="Proteomes" id="UP001528823"/>
    </source>
</evidence>
<dbReference type="EMBL" id="JAPMOU010000047">
    <property type="protein sequence ID" value="MDE1464965.1"/>
    <property type="molecule type" value="Genomic_DNA"/>
</dbReference>
<evidence type="ECO:0008006" key="3">
    <source>
        <dbReference type="Google" id="ProtNLM"/>
    </source>
</evidence>
<accession>A0ABT5UF01</accession>
<reference evidence="1 2" key="1">
    <citation type="submission" date="2022-11" db="EMBL/GenBank/DDBJ databases">
        <title>Spartinivicinus poritis sp. nov., isolated from scleractinian coral Porites lutea.</title>
        <authorList>
            <person name="Zhang G."/>
            <person name="Cai L."/>
            <person name="Wei Q."/>
        </authorList>
    </citation>
    <scope>NUCLEOTIDE SEQUENCE [LARGE SCALE GENOMIC DNA]</scope>
    <source>
        <strain evidence="1 2">A2-2</strain>
    </source>
</reference>
<dbReference type="RefSeq" id="WP_274691275.1">
    <property type="nucleotide sequence ID" value="NZ_JAPMOU010000047.1"/>
</dbReference>
<dbReference type="PANTHER" id="PTHR21174">
    <property type="match status" value="1"/>
</dbReference>
<proteinExistence type="predicted"/>
<comment type="caution">
    <text evidence="1">The sequence shown here is derived from an EMBL/GenBank/DDBJ whole genome shotgun (WGS) entry which is preliminary data.</text>
</comment>
<dbReference type="InterPro" id="IPR009218">
    <property type="entry name" value="HD_phosphohydro"/>
</dbReference>
<gene>
    <name evidence="1" type="ORF">ORQ98_23660</name>
</gene>
<dbReference type="PANTHER" id="PTHR21174:SF0">
    <property type="entry name" value="HD PHOSPHOHYDROLASE FAMILY PROTEIN-RELATED"/>
    <property type="match status" value="1"/>
</dbReference>